<evidence type="ECO:0000313" key="1">
    <source>
        <dbReference type="EMBL" id="CCF37705.1"/>
    </source>
</evidence>
<reference evidence="2" key="1">
    <citation type="journal article" date="2012" name="Nat. Genet.">
        <title>Lifestyle transitions in plant pathogenic Colletotrichum fungi deciphered by genome and transcriptome analyses.</title>
        <authorList>
            <person name="O'Connell R.J."/>
            <person name="Thon M.R."/>
            <person name="Hacquard S."/>
            <person name="Amyotte S.G."/>
            <person name="Kleemann J."/>
            <person name="Torres M.F."/>
            <person name="Damm U."/>
            <person name="Buiate E.A."/>
            <person name="Epstein L."/>
            <person name="Alkan N."/>
            <person name="Altmueller J."/>
            <person name="Alvarado-Balderrama L."/>
            <person name="Bauser C.A."/>
            <person name="Becker C."/>
            <person name="Birren B.W."/>
            <person name="Chen Z."/>
            <person name="Choi J."/>
            <person name="Crouch J.A."/>
            <person name="Duvick J.P."/>
            <person name="Farman M.A."/>
            <person name="Gan P."/>
            <person name="Heiman D."/>
            <person name="Henrissat B."/>
            <person name="Howard R.J."/>
            <person name="Kabbage M."/>
            <person name="Koch C."/>
            <person name="Kracher B."/>
            <person name="Kubo Y."/>
            <person name="Law A.D."/>
            <person name="Lebrun M.-H."/>
            <person name="Lee Y.-H."/>
            <person name="Miyara I."/>
            <person name="Moore N."/>
            <person name="Neumann U."/>
            <person name="Nordstroem K."/>
            <person name="Panaccione D.G."/>
            <person name="Panstruga R."/>
            <person name="Place M."/>
            <person name="Proctor R.H."/>
            <person name="Prusky D."/>
            <person name="Rech G."/>
            <person name="Reinhardt R."/>
            <person name="Rollins J.A."/>
            <person name="Rounsley S."/>
            <person name="Schardl C.L."/>
            <person name="Schwartz D.C."/>
            <person name="Shenoy N."/>
            <person name="Shirasu K."/>
            <person name="Sikhakolli U.R."/>
            <person name="Stueber K."/>
            <person name="Sukno S.A."/>
            <person name="Sweigard J.A."/>
            <person name="Takano Y."/>
            <person name="Takahara H."/>
            <person name="Trail F."/>
            <person name="van der Does H.C."/>
            <person name="Voll L.M."/>
            <person name="Will I."/>
            <person name="Young S."/>
            <person name="Zeng Q."/>
            <person name="Zhang J."/>
            <person name="Zhou S."/>
            <person name="Dickman M.B."/>
            <person name="Schulze-Lefert P."/>
            <person name="Ver Loren van Themaat E."/>
            <person name="Ma L.-J."/>
            <person name="Vaillancourt L.J."/>
        </authorList>
    </citation>
    <scope>NUCLEOTIDE SEQUENCE [LARGE SCALE GENOMIC DNA]</scope>
    <source>
        <strain evidence="2">IMI 349063</strain>
    </source>
</reference>
<dbReference type="HOGENOM" id="CLU_2729072_0_0_1"/>
<dbReference type="AlphaFoldDB" id="H1VBV2"/>
<evidence type="ECO:0000313" key="2">
    <source>
        <dbReference type="Proteomes" id="UP000007174"/>
    </source>
</evidence>
<dbReference type="EMBL" id="CACQ02002591">
    <property type="protein sequence ID" value="CCF37705.1"/>
    <property type="molecule type" value="Genomic_DNA"/>
</dbReference>
<dbReference type="Proteomes" id="UP000007174">
    <property type="component" value="Unassembled WGS sequence"/>
</dbReference>
<organism evidence="1 2">
    <name type="scientific">Colletotrichum higginsianum (strain IMI 349063)</name>
    <name type="common">Crucifer anthracnose fungus</name>
    <dbReference type="NCBI Taxonomy" id="759273"/>
    <lineage>
        <taxon>Eukaryota</taxon>
        <taxon>Fungi</taxon>
        <taxon>Dikarya</taxon>
        <taxon>Ascomycota</taxon>
        <taxon>Pezizomycotina</taxon>
        <taxon>Sordariomycetes</taxon>
        <taxon>Hypocreomycetidae</taxon>
        <taxon>Glomerellales</taxon>
        <taxon>Glomerellaceae</taxon>
        <taxon>Colletotrichum</taxon>
        <taxon>Colletotrichum destructivum species complex</taxon>
    </lineage>
</organism>
<sequence>PFTYNTFREDAKLTLRPSDIAHSDLVTRHVIWTAHLIREEAQVSGRYLKASSFSRQDIMGLPCPVNLFELLF</sequence>
<accession>H1VBV2</accession>
<gene>
    <name evidence="1" type="ORF">CH063_01754</name>
</gene>
<protein>
    <submittedName>
        <fullName evidence="1">Uncharacterized protein</fullName>
    </submittedName>
</protein>
<name>H1VBV2_COLHI</name>
<proteinExistence type="predicted"/>
<feature type="non-terminal residue" evidence="1">
    <location>
        <position position="1"/>
    </location>
</feature>